<dbReference type="Proteomes" id="UP000433737">
    <property type="component" value="Unassembled WGS sequence"/>
</dbReference>
<name>A0AAX3J3H0_9GAMM</name>
<reference evidence="1 2" key="1">
    <citation type="submission" date="2019-10" db="EMBL/GenBank/DDBJ databases">
        <authorList>
            <person name="Karimi E."/>
        </authorList>
    </citation>
    <scope>NUCLEOTIDE SEQUENCE [LARGE SCALE GENOMIC DNA]</scope>
    <source>
        <strain evidence="1">Pantoea sp. 111</strain>
    </source>
</reference>
<protein>
    <recommendedName>
        <fullName evidence="3">DUF1064 domain-containing protein</fullName>
    </recommendedName>
</protein>
<gene>
    <name evidence="1" type="ORF">PANT111_150124</name>
</gene>
<organism evidence="1 2">
    <name type="scientific">Pantoea brenneri</name>
    <dbReference type="NCBI Taxonomy" id="472694"/>
    <lineage>
        <taxon>Bacteria</taxon>
        <taxon>Pseudomonadati</taxon>
        <taxon>Pseudomonadota</taxon>
        <taxon>Gammaproteobacteria</taxon>
        <taxon>Enterobacterales</taxon>
        <taxon>Erwiniaceae</taxon>
        <taxon>Pantoea</taxon>
    </lineage>
</organism>
<evidence type="ECO:0000313" key="1">
    <source>
        <dbReference type="EMBL" id="VXB51432.1"/>
    </source>
</evidence>
<comment type="caution">
    <text evidence="1">The sequence shown here is derived from an EMBL/GenBank/DDBJ whole genome shotgun (WGS) entry which is preliminary data.</text>
</comment>
<evidence type="ECO:0008006" key="3">
    <source>
        <dbReference type="Google" id="ProtNLM"/>
    </source>
</evidence>
<proteinExistence type="predicted"/>
<sequence>MQKRLYALGRLKTGQMNKSETAYAAHLELQRRAGIILWYRFEGIKLRLADSCFITIDFAVMYASGQLEMHDVKGSKRIFSDDARVKMKVAADTYPFAFKAVYPKPKAAGWDVEEF</sequence>
<dbReference type="EMBL" id="CABWMH010000007">
    <property type="protein sequence ID" value="VXB51432.1"/>
    <property type="molecule type" value="Genomic_DNA"/>
</dbReference>
<dbReference type="RefSeq" id="WP_159223335.1">
    <property type="nucleotide sequence ID" value="NZ_LR733469.1"/>
</dbReference>
<dbReference type="AlphaFoldDB" id="A0AAX3J3H0"/>
<accession>A0AAX3J3H0</accession>
<evidence type="ECO:0000313" key="2">
    <source>
        <dbReference type="Proteomes" id="UP000433737"/>
    </source>
</evidence>